<dbReference type="EMBL" id="JAQHXR010000002">
    <property type="protein sequence ID" value="MDA3969169.1"/>
    <property type="molecule type" value="Genomic_DNA"/>
</dbReference>
<gene>
    <name evidence="2" type="ORF">PF021_05700</name>
</gene>
<keyword evidence="3" id="KW-1185">Reference proteome</keyword>
<comment type="caution">
    <text evidence="2">The sequence shown here is derived from an EMBL/GenBank/DDBJ whole genome shotgun (WGS) entry which is preliminary data.</text>
</comment>
<keyword evidence="2" id="KW-0012">Acyltransferase</keyword>
<evidence type="ECO:0000313" key="3">
    <source>
        <dbReference type="Proteomes" id="UP001210261"/>
    </source>
</evidence>
<keyword evidence="2" id="KW-0808">Transferase</keyword>
<reference evidence="2 3" key="1">
    <citation type="submission" date="2023-01" db="EMBL/GenBank/DDBJ databases">
        <title>Description of Helicobacter ibis sp. nov. isolated from faecal droppings of black-faced ibis (Theristicus melanopis).</title>
        <authorList>
            <person name="Lopez-Cantillo M."/>
            <person name="Vidal-Veuthey B."/>
            <person name="Mella A."/>
            <person name="De La Haba R."/>
            <person name="Collado L."/>
        </authorList>
    </citation>
    <scope>NUCLEOTIDE SEQUENCE [LARGE SCALE GENOMIC DNA]</scope>
    <source>
        <strain evidence="2 3">A82</strain>
    </source>
</reference>
<evidence type="ECO:0000259" key="1">
    <source>
        <dbReference type="Pfam" id="PF04028"/>
    </source>
</evidence>
<dbReference type="Pfam" id="PF04028">
    <property type="entry name" value="DUF374"/>
    <property type="match status" value="1"/>
</dbReference>
<feature type="domain" description="DUF374" evidence="1">
    <location>
        <begin position="64"/>
        <end position="131"/>
    </location>
</feature>
<dbReference type="Proteomes" id="UP001210261">
    <property type="component" value="Unassembled WGS sequence"/>
</dbReference>
<dbReference type="GO" id="GO:0016746">
    <property type="term" value="F:acyltransferase activity"/>
    <property type="evidence" value="ECO:0007669"/>
    <property type="project" value="UniProtKB-KW"/>
</dbReference>
<accession>A0ABT4VEP2</accession>
<organism evidence="2 3">
    <name type="scientific">Helicobacter ibis</name>
    <dbReference type="NCBI Taxonomy" id="2962633"/>
    <lineage>
        <taxon>Bacteria</taxon>
        <taxon>Pseudomonadati</taxon>
        <taxon>Campylobacterota</taxon>
        <taxon>Epsilonproteobacteria</taxon>
        <taxon>Campylobacterales</taxon>
        <taxon>Helicobacteraceae</taxon>
        <taxon>Helicobacter</taxon>
    </lineage>
</organism>
<dbReference type="RefSeq" id="WP_271021472.1">
    <property type="nucleotide sequence ID" value="NZ_JAQHXR010000002.1"/>
</dbReference>
<dbReference type="InterPro" id="IPR007172">
    <property type="entry name" value="DUF374"/>
</dbReference>
<name>A0ABT4VEP2_9HELI</name>
<sequence>MKKRFLLFIIPFFVFVTIRILRCLCKVEYKVSQESLELLKSKEGFIFAFWHGELLFQPLVFRKYSKDKKAFVLISHHFDGEIISRSMSYFGLYSLRGSSSRGGSRALLEIVRKLKDNNIIAITPDGPRGPYHSVANGIVLASQKSNAKILISKVIYSNAWELGSWDRFKIPKPFSKVTFYLKDPILLESLSIDKAKEFIKEYMEFKEVA</sequence>
<dbReference type="CDD" id="cd07983">
    <property type="entry name" value="LPLAT_DUF374-like"/>
    <property type="match status" value="1"/>
</dbReference>
<evidence type="ECO:0000313" key="2">
    <source>
        <dbReference type="EMBL" id="MDA3969169.1"/>
    </source>
</evidence>
<protein>
    <submittedName>
        <fullName evidence="2">Lysophospholipid acyltransferase family protein</fullName>
    </submittedName>
</protein>
<proteinExistence type="predicted"/>